<feature type="transmembrane region" description="Helical" evidence="10">
    <location>
        <begin position="299"/>
        <end position="324"/>
    </location>
</feature>
<dbReference type="WBParaSite" id="L893_g24177.t1">
    <property type="protein sequence ID" value="L893_g24177.t1"/>
    <property type="gene ID" value="L893_g24177"/>
</dbReference>
<dbReference type="InterPro" id="IPR050332">
    <property type="entry name" value="GPCR_2"/>
</dbReference>
<evidence type="ECO:0000256" key="6">
    <source>
        <dbReference type="ARBA" id="ARBA00023040"/>
    </source>
</evidence>
<keyword evidence="4 10" id="KW-0812">Transmembrane</keyword>
<dbReference type="PANTHER" id="PTHR45620">
    <property type="entry name" value="PDF RECEPTOR-LIKE PROTEIN-RELATED"/>
    <property type="match status" value="1"/>
</dbReference>
<dbReference type="Pfam" id="PF02793">
    <property type="entry name" value="HRM"/>
    <property type="match status" value="1"/>
</dbReference>
<dbReference type="InterPro" id="IPR001879">
    <property type="entry name" value="GPCR_2_extracellular_dom"/>
</dbReference>
<evidence type="ECO:0000256" key="1">
    <source>
        <dbReference type="ARBA" id="ARBA00004651"/>
    </source>
</evidence>
<dbReference type="PROSITE" id="PS50261">
    <property type="entry name" value="G_PROTEIN_RECEP_F2_4"/>
    <property type="match status" value="1"/>
</dbReference>
<dbReference type="SUPFAM" id="SSF111418">
    <property type="entry name" value="Hormone receptor domain"/>
    <property type="match status" value="1"/>
</dbReference>
<protein>
    <submittedName>
        <fullName evidence="14">G_PROTEIN_RECEP_F2_4 domain-containing protein</fullName>
    </submittedName>
</protein>
<feature type="domain" description="G-protein coupled receptors family 2 profile 2" evidence="12">
    <location>
        <begin position="222"/>
        <end position="472"/>
    </location>
</feature>
<evidence type="ECO:0000256" key="7">
    <source>
        <dbReference type="ARBA" id="ARBA00023136"/>
    </source>
</evidence>
<evidence type="ECO:0000259" key="11">
    <source>
        <dbReference type="PROSITE" id="PS50227"/>
    </source>
</evidence>
<keyword evidence="8" id="KW-0675">Receptor</keyword>
<keyword evidence="3" id="KW-1003">Cell membrane</keyword>
<keyword evidence="6" id="KW-0297">G-protein coupled receptor</keyword>
<accession>A0A1I7Z9D5</accession>
<dbReference type="PRINTS" id="PR00249">
    <property type="entry name" value="GPCRSECRETIN"/>
</dbReference>
<dbReference type="GO" id="GO:0007188">
    <property type="term" value="P:adenylate cyclase-modulating G protein-coupled receptor signaling pathway"/>
    <property type="evidence" value="ECO:0007669"/>
    <property type="project" value="TreeGrafter"/>
</dbReference>
<keyword evidence="7 10" id="KW-0472">Membrane</keyword>
<feature type="domain" description="G-protein coupled receptors family 2 profile 1" evidence="11">
    <location>
        <begin position="130"/>
        <end position="205"/>
    </location>
</feature>
<dbReference type="PANTHER" id="PTHR45620:SF15">
    <property type="entry name" value="DIURETIC HORMONE 44 RECEPTOR 1-RELATED"/>
    <property type="match status" value="1"/>
</dbReference>
<feature type="transmembrane region" description="Helical" evidence="10">
    <location>
        <begin position="259"/>
        <end position="279"/>
    </location>
</feature>
<name>A0A1I7Z9D5_9BILA</name>
<evidence type="ECO:0000313" key="13">
    <source>
        <dbReference type="Proteomes" id="UP000095287"/>
    </source>
</evidence>
<proteinExistence type="inferred from homology"/>
<dbReference type="InterPro" id="IPR036445">
    <property type="entry name" value="GPCR_2_extracell_dom_sf"/>
</dbReference>
<comment type="similarity">
    <text evidence="2">Belongs to the G-protein coupled receptor 2 family.</text>
</comment>
<dbReference type="GO" id="GO:0005886">
    <property type="term" value="C:plasma membrane"/>
    <property type="evidence" value="ECO:0007669"/>
    <property type="project" value="UniProtKB-SubCell"/>
</dbReference>
<feature type="transmembrane region" description="Helical" evidence="10">
    <location>
        <begin position="449"/>
        <end position="471"/>
    </location>
</feature>
<evidence type="ECO:0000256" key="2">
    <source>
        <dbReference type="ARBA" id="ARBA00005314"/>
    </source>
</evidence>
<dbReference type="Pfam" id="PF00002">
    <property type="entry name" value="7tm_2"/>
    <property type="match status" value="1"/>
</dbReference>
<dbReference type="GO" id="GO:0007166">
    <property type="term" value="P:cell surface receptor signaling pathway"/>
    <property type="evidence" value="ECO:0007669"/>
    <property type="project" value="InterPro"/>
</dbReference>
<dbReference type="Gene3D" id="1.20.1070.10">
    <property type="entry name" value="Rhodopsin 7-helix transmembrane proteins"/>
    <property type="match status" value="1"/>
</dbReference>
<evidence type="ECO:0000256" key="9">
    <source>
        <dbReference type="ARBA" id="ARBA00023224"/>
    </source>
</evidence>
<keyword evidence="5 10" id="KW-1133">Transmembrane helix</keyword>
<dbReference type="GO" id="GO:0008528">
    <property type="term" value="F:G protein-coupled peptide receptor activity"/>
    <property type="evidence" value="ECO:0007669"/>
    <property type="project" value="TreeGrafter"/>
</dbReference>
<dbReference type="Gene3D" id="4.10.1240.10">
    <property type="entry name" value="GPCR, family 2, extracellular hormone receptor domain"/>
    <property type="match status" value="1"/>
</dbReference>
<evidence type="ECO:0000256" key="3">
    <source>
        <dbReference type="ARBA" id="ARBA00022475"/>
    </source>
</evidence>
<feature type="transmembrane region" description="Helical" evidence="10">
    <location>
        <begin position="221"/>
        <end position="247"/>
    </location>
</feature>
<comment type="subcellular location">
    <subcellularLocation>
        <location evidence="1">Cell membrane</location>
        <topology evidence="1">Multi-pass membrane protein</topology>
    </subcellularLocation>
</comment>
<evidence type="ECO:0000259" key="12">
    <source>
        <dbReference type="PROSITE" id="PS50261"/>
    </source>
</evidence>
<dbReference type="GO" id="GO:0017046">
    <property type="term" value="F:peptide hormone binding"/>
    <property type="evidence" value="ECO:0007669"/>
    <property type="project" value="TreeGrafter"/>
</dbReference>
<feature type="transmembrane region" description="Helical" evidence="10">
    <location>
        <begin position="377"/>
        <end position="400"/>
    </location>
</feature>
<dbReference type="Proteomes" id="UP000095287">
    <property type="component" value="Unplaced"/>
</dbReference>
<organism evidence="13 14">
    <name type="scientific">Steinernema glaseri</name>
    <dbReference type="NCBI Taxonomy" id="37863"/>
    <lineage>
        <taxon>Eukaryota</taxon>
        <taxon>Metazoa</taxon>
        <taxon>Ecdysozoa</taxon>
        <taxon>Nematoda</taxon>
        <taxon>Chromadorea</taxon>
        <taxon>Rhabditida</taxon>
        <taxon>Tylenchina</taxon>
        <taxon>Panagrolaimomorpha</taxon>
        <taxon>Strongyloidoidea</taxon>
        <taxon>Steinernematidae</taxon>
        <taxon>Steinernema</taxon>
    </lineage>
</organism>
<evidence type="ECO:0000313" key="14">
    <source>
        <dbReference type="WBParaSite" id="L893_g24177.t1"/>
    </source>
</evidence>
<dbReference type="InterPro" id="IPR017981">
    <property type="entry name" value="GPCR_2-like_7TM"/>
</dbReference>
<reference evidence="14" key="1">
    <citation type="submission" date="2016-11" db="UniProtKB">
        <authorList>
            <consortium name="WormBaseParasite"/>
        </authorList>
    </citation>
    <scope>IDENTIFICATION</scope>
</reference>
<evidence type="ECO:0000256" key="10">
    <source>
        <dbReference type="SAM" id="Phobius"/>
    </source>
</evidence>
<evidence type="ECO:0000256" key="5">
    <source>
        <dbReference type="ARBA" id="ARBA00022989"/>
    </source>
</evidence>
<keyword evidence="9" id="KW-0807">Transducer</keyword>
<feature type="transmembrane region" description="Helical" evidence="10">
    <location>
        <begin position="478"/>
        <end position="498"/>
    </location>
</feature>
<sequence>MNQELQKDVLSPPFLFTELLTERLSHLLATNSYTFLMAEVENKRLPNSRTSRGYVLKNFVFGFRLSYKTKVVIGTWPCGLMDKASDFGSEDCRALAACRHVDKMDFSDVDLANSPAFVESVVTCVQAFVNCYHDNTSSCPINPGYCKPNFDSVHCWEETAPNTTILKPCLGTHDGIPYSGGFASRFCDVNGTWSTATYEHCRPAFLDEHASSPISDEHVKILYLICWVGYSVSTVVGIVALSIFLIYKSLWCLRNFVHSNLIFCFTVHNIIWMATSILFNEIQLSKSNHYLACIVPNLLFQFFTVAGLFWMFVEGLIIFFNVIYAFNSRQFTYKECVLIGWVIPFSVIAVHVIWDREEILNYRCDGDQKRPVFDWCVLIPCILVLFANFAFLMAIISVVVTQLRVTVREDIRRYQKGIRAFVVLIPLLGMNYLILLFHPTNPRWFKTIFYYYSVIINSTQCMWVAFFFCFGNNEVQEILYRHMMTVVNFFVNLFYVLYRLIGHHEPVAQEDEHQQSPRTMSMSFAGLIAPPRSRSDTLARPNNHSPRVTYFEDGASHEQYLAVATTRI</sequence>
<dbReference type="InterPro" id="IPR000832">
    <property type="entry name" value="GPCR_2_secretin-like"/>
</dbReference>
<dbReference type="AlphaFoldDB" id="A0A1I7Z9D5"/>
<dbReference type="SMART" id="SM00008">
    <property type="entry name" value="HormR"/>
    <property type="match status" value="1"/>
</dbReference>
<feature type="transmembrane region" description="Helical" evidence="10">
    <location>
        <begin position="420"/>
        <end position="437"/>
    </location>
</feature>
<evidence type="ECO:0000256" key="8">
    <source>
        <dbReference type="ARBA" id="ARBA00023170"/>
    </source>
</evidence>
<dbReference type="PROSITE" id="PS50227">
    <property type="entry name" value="G_PROTEIN_RECEP_F2_3"/>
    <property type="match status" value="1"/>
</dbReference>
<keyword evidence="13" id="KW-1185">Reference proteome</keyword>
<evidence type="ECO:0000256" key="4">
    <source>
        <dbReference type="ARBA" id="ARBA00022692"/>
    </source>
</evidence>
<feature type="transmembrane region" description="Helical" evidence="10">
    <location>
        <begin position="336"/>
        <end position="354"/>
    </location>
</feature>